<proteinExistence type="predicted"/>
<sequence>MITSAWHHDPKSRPAFADILPNIEKYASPVKSPNGVPPSNTADCGLLSVSKLKNHWERKGIPQGEDELLKVYADYIRIWSS</sequence>
<gene>
    <name evidence="1" type="ORF">BTMF_LOCUS4430</name>
</gene>
<accession>A0A0R3QFJ7</accession>
<dbReference type="EMBL" id="UZAG01004380">
    <property type="protein sequence ID" value="VDO16747.1"/>
    <property type="molecule type" value="Genomic_DNA"/>
</dbReference>
<protein>
    <submittedName>
        <fullName evidence="3">ULP_PROTEASE domain-containing protein</fullName>
    </submittedName>
</protein>
<dbReference type="Proteomes" id="UP000280834">
    <property type="component" value="Unassembled WGS sequence"/>
</dbReference>
<keyword evidence="2" id="KW-1185">Reference proteome</keyword>
<evidence type="ECO:0000313" key="2">
    <source>
        <dbReference type="Proteomes" id="UP000280834"/>
    </source>
</evidence>
<evidence type="ECO:0000313" key="3">
    <source>
        <dbReference type="WBParaSite" id="BTMF_0000514301-mRNA-1"/>
    </source>
</evidence>
<dbReference type="AlphaFoldDB" id="A0A0R3QFJ7"/>
<name>A0A0R3QFJ7_9BILA</name>
<dbReference type="WBParaSite" id="BTMF_0000514301-mRNA-1">
    <property type="protein sequence ID" value="BTMF_0000514301-mRNA-1"/>
    <property type="gene ID" value="BTMF_0000514301"/>
</dbReference>
<dbReference type="STRING" id="42155.A0A0R3QFJ7"/>
<reference evidence="1 2" key="2">
    <citation type="submission" date="2018-11" db="EMBL/GenBank/DDBJ databases">
        <authorList>
            <consortium name="Pathogen Informatics"/>
        </authorList>
    </citation>
    <scope>NUCLEOTIDE SEQUENCE [LARGE SCALE GENOMIC DNA]</scope>
</reference>
<evidence type="ECO:0000313" key="1">
    <source>
        <dbReference type="EMBL" id="VDO16747.1"/>
    </source>
</evidence>
<organism evidence="3">
    <name type="scientific">Brugia timori</name>
    <dbReference type="NCBI Taxonomy" id="42155"/>
    <lineage>
        <taxon>Eukaryota</taxon>
        <taxon>Metazoa</taxon>
        <taxon>Ecdysozoa</taxon>
        <taxon>Nematoda</taxon>
        <taxon>Chromadorea</taxon>
        <taxon>Rhabditida</taxon>
        <taxon>Spirurina</taxon>
        <taxon>Spiruromorpha</taxon>
        <taxon>Filarioidea</taxon>
        <taxon>Onchocercidae</taxon>
        <taxon>Brugia</taxon>
    </lineage>
</organism>
<reference evidence="3" key="1">
    <citation type="submission" date="2017-02" db="UniProtKB">
        <authorList>
            <consortium name="WormBaseParasite"/>
        </authorList>
    </citation>
    <scope>IDENTIFICATION</scope>
</reference>